<dbReference type="InterPro" id="IPR019239">
    <property type="entry name" value="VapB_antitoxin"/>
</dbReference>
<protein>
    <submittedName>
        <fullName evidence="1">PF09957 family protein</fullName>
    </submittedName>
</protein>
<accession>A0A0E2B6G8</accession>
<evidence type="ECO:0000313" key="2">
    <source>
        <dbReference type="Proteomes" id="UP000006253"/>
    </source>
</evidence>
<proteinExistence type="predicted"/>
<evidence type="ECO:0000313" key="1">
    <source>
        <dbReference type="EMBL" id="EKO16925.1"/>
    </source>
</evidence>
<gene>
    <name evidence="1" type="ORF">LEP1GSC081_0333</name>
</gene>
<dbReference type="Pfam" id="PF09957">
    <property type="entry name" value="VapB_antitoxin"/>
    <property type="match status" value="1"/>
</dbReference>
<comment type="caution">
    <text evidence="1">The sequence shown here is derived from an EMBL/GenBank/DDBJ whole genome shotgun (WGS) entry which is preliminary data.</text>
</comment>
<name>A0A0E2B6G8_9LEPT</name>
<organism evidence="1 2">
    <name type="scientific">Leptospira kirschneri str. H1</name>
    <dbReference type="NCBI Taxonomy" id="1049966"/>
    <lineage>
        <taxon>Bacteria</taxon>
        <taxon>Pseudomonadati</taxon>
        <taxon>Spirochaetota</taxon>
        <taxon>Spirochaetia</taxon>
        <taxon>Leptospirales</taxon>
        <taxon>Leptospiraceae</taxon>
        <taxon>Leptospira</taxon>
    </lineage>
</organism>
<dbReference type="Proteomes" id="UP000006253">
    <property type="component" value="Unassembled WGS sequence"/>
</dbReference>
<dbReference type="EMBL" id="AHMY02000018">
    <property type="protein sequence ID" value="EKO16925.1"/>
    <property type="molecule type" value="Genomic_DNA"/>
</dbReference>
<reference evidence="1 2" key="1">
    <citation type="submission" date="2012-10" db="EMBL/GenBank/DDBJ databases">
        <authorList>
            <person name="Harkins D.M."/>
            <person name="Durkin A.S."/>
            <person name="Brinkac L.M."/>
            <person name="Selengut J.D."/>
            <person name="Sanka R."/>
            <person name="DePew J."/>
            <person name="Purushe J."/>
            <person name="Peacock S.J."/>
            <person name="Thaipadungpanit J."/>
            <person name="Wuthiekanun V.W."/>
            <person name="Day N.P."/>
            <person name="Vinetz J.M."/>
            <person name="Sutton G.G."/>
            <person name="Nelson W.C."/>
            <person name="Fouts D.E."/>
        </authorList>
    </citation>
    <scope>NUCLEOTIDE SEQUENCE [LARGE SCALE GENOMIC DNA]</scope>
    <source>
        <strain evidence="1 2">H1</strain>
    </source>
</reference>
<dbReference type="AlphaFoldDB" id="A0A0E2B6G8"/>
<sequence>MRTTVDIPEELFLEAMRLTHLKTKTDVIKEGIASLIRREKLKDLKRYKGSINLGINLDNLRKR</sequence>